<sequence length="111" mass="12304">MKVPYLDLPRQFKDNTLFEEIKALFEDCQFILGKEVEEFEAGFARICQTRYALGLNSGTDALFLVLKALNIGKDDEVITVPNSFVATAGAIFAVGARPVFVDVGHDYNINV</sequence>
<dbReference type="SUPFAM" id="SSF53383">
    <property type="entry name" value="PLP-dependent transferases"/>
    <property type="match status" value="1"/>
</dbReference>
<dbReference type="Gene3D" id="3.40.640.10">
    <property type="entry name" value="Type I PLP-dependent aspartate aminotransferase-like (Major domain)"/>
    <property type="match status" value="1"/>
</dbReference>
<dbReference type="InterPro" id="IPR015421">
    <property type="entry name" value="PyrdxlP-dep_Trfase_major"/>
</dbReference>
<feature type="non-terminal residue" evidence="2">
    <location>
        <position position="111"/>
    </location>
</feature>
<dbReference type="AlphaFoldDB" id="X0WB18"/>
<dbReference type="GO" id="GO:0008483">
    <property type="term" value="F:transaminase activity"/>
    <property type="evidence" value="ECO:0007669"/>
    <property type="project" value="TreeGrafter"/>
</dbReference>
<dbReference type="GO" id="GO:0030170">
    <property type="term" value="F:pyridoxal phosphate binding"/>
    <property type="evidence" value="ECO:0007669"/>
    <property type="project" value="TreeGrafter"/>
</dbReference>
<protein>
    <recommendedName>
        <fullName evidence="3">Erythromycin biosynthesis sensory transduction protein eryC1</fullName>
    </recommendedName>
</protein>
<dbReference type="InterPro" id="IPR000653">
    <property type="entry name" value="DegT/StrS_aminotransferase"/>
</dbReference>
<dbReference type="PANTHER" id="PTHR30244">
    <property type="entry name" value="TRANSAMINASE"/>
    <property type="match status" value="1"/>
</dbReference>
<dbReference type="GO" id="GO:0000271">
    <property type="term" value="P:polysaccharide biosynthetic process"/>
    <property type="evidence" value="ECO:0007669"/>
    <property type="project" value="TreeGrafter"/>
</dbReference>
<reference evidence="2" key="1">
    <citation type="journal article" date="2014" name="Front. Microbiol.">
        <title>High frequency of phylogenetically diverse reductive dehalogenase-homologous genes in deep subseafloor sedimentary metagenomes.</title>
        <authorList>
            <person name="Kawai M."/>
            <person name="Futagami T."/>
            <person name="Toyoda A."/>
            <person name="Takaki Y."/>
            <person name="Nishi S."/>
            <person name="Hori S."/>
            <person name="Arai W."/>
            <person name="Tsubouchi T."/>
            <person name="Morono Y."/>
            <person name="Uchiyama I."/>
            <person name="Ito T."/>
            <person name="Fujiyama A."/>
            <person name="Inagaki F."/>
            <person name="Takami H."/>
        </authorList>
    </citation>
    <scope>NUCLEOTIDE SEQUENCE</scope>
    <source>
        <strain evidence="2">Expedition CK06-06</strain>
    </source>
</reference>
<keyword evidence="1" id="KW-0663">Pyridoxal phosphate</keyword>
<evidence type="ECO:0000256" key="1">
    <source>
        <dbReference type="ARBA" id="ARBA00022898"/>
    </source>
</evidence>
<dbReference type="EMBL" id="BARS01023291">
    <property type="protein sequence ID" value="GAG09856.1"/>
    <property type="molecule type" value="Genomic_DNA"/>
</dbReference>
<gene>
    <name evidence="2" type="ORF">S01H1_37103</name>
</gene>
<evidence type="ECO:0000313" key="2">
    <source>
        <dbReference type="EMBL" id="GAG09856.1"/>
    </source>
</evidence>
<dbReference type="InterPro" id="IPR015424">
    <property type="entry name" value="PyrdxlP-dep_Trfase"/>
</dbReference>
<dbReference type="Pfam" id="PF01041">
    <property type="entry name" value="DegT_DnrJ_EryC1"/>
    <property type="match status" value="1"/>
</dbReference>
<comment type="caution">
    <text evidence="2">The sequence shown here is derived from an EMBL/GenBank/DDBJ whole genome shotgun (WGS) entry which is preliminary data.</text>
</comment>
<evidence type="ECO:0008006" key="3">
    <source>
        <dbReference type="Google" id="ProtNLM"/>
    </source>
</evidence>
<accession>X0WB18</accession>
<dbReference type="PANTHER" id="PTHR30244:SF36">
    <property type="entry name" value="3-OXO-GLUCOSE-6-PHOSPHATE:GLUTAMATE AMINOTRANSFERASE"/>
    <property type="match status" value="1"/>
</dbReference>
<name>X0WB18_9ZZZZ</name>
<proteinExistence type="predicted"/>
<organism evidence="2">
    <name type="scientific">marine sediment metagenome</name>
    <dbReference type="NCBI Taxonomy" id="412755"/>
    <lineage>
        <taxon>unclassified sequences</taxon>
        <taxon>metagenomes</taxon>
        <taxon>ecological metagenomes</taxon>
    </lineage>
</organism>